<feature type="region of interest" description="Disordered" evidence="1">
    <location>
        <begin position="1"/>
        <end position="48"/>
    </location>
</feature>
<comment type="caution">
    <text evidence="2">The sequence shown here is derived from an EMBL/GenBank/DDBJ whole genome shotgun (WGS) entry which is preliminary data.</text>
</comment>
<protein>
    <submittedName>
        <fullName evidence="2">Uncharacterized protein</fullName>
    </submittedName>
</protein>
<dbReference type="RefSeq" id="WP_153665195.1">
    <property type="nucleotide sequence ID" value="NZ_JAAIKR010000014.1"/>
</dbReference>
<sequence>MNKRNHSSAKHTHRKITLSRRRMTFFCGHTPTDVPSKTKPLGHTQKTG</sequence>
<organism evidence="2 3">
    <name type="scientific">Shewanella intestini</name>
    <dbReference type="NCBI Taxonomy" id="2017544"/>
    <lineage>
        <taxon>Bacteria</taxon>
        <taxon>Pseudomonadati</taxon>
        <taxon>Pseudomonadota</taxon>
        <taxon>Gammaproteobacteria</taxon>
        <taxon>Alteromonadales</taxon>
        <taxon>Shewanellaceae</taxon>
        <taxon>Shewanella</taxon>
    </lineage>
</organism>
<dbReference type="Proteomes" id="UP000811844">
    <property type="component" value="Unassembled WGS sequence"/>
</dbReference>
<feature type="compositionally biased region" description="Basic residues" evidence="1">
    <location>
        <begin position="1"/>
        <end position="23"/>
    </location>
</feature>
<name>A0ABS5I4Q9_9GAMM</name>
<proteinExistence type="predicted"/>
<evidence type="ECO:0000256" key="1">
    <source>
        <dbReference type="SAM" id="MobiDB-lite"/>
    </source>
</evidence>
<gene>
    <name evidence="2" type="ORF">G3R48_13620</name>
</gene>
<evidence type="ECO:0000313" key="2">
    <source>
        <dbReference type="EMBL" id="MBR9729013.1"/>
    </source>
</evidence>
<evidence type="ECO:0000313" key="3">
    <source>
        <dbReference type="Proteomes" id="UP000811844"/>
    </source>
</evidence>
<accession>A0ABS5I4Q9</accession>
<keyword evidence="3" id="KW-1185">Reference proteome</keyword>
<dbReference type="EMBL" id="JAAIKR010000014">
    <property type="protein sequence ID" value="MBR9729013.1"/>
    <property type="molecule type" value="Genomic_DNA"/>
</dbReference>
<reference evidence="2 3" key="1">
    <citation type="submission" date="2020-02" db="EMBL/GenBank/DDBJ databases">
        <title>Shewanella WXL01 sp. nov., a marine bacterium isolated from green algae in Luhuitou Fringing Reef (Northern South China Sea).</title>
        <authorList>
            <person name="Wang X."/>
        </authorList>
    </citation>
    <scope>NUCLEOTIDE SEQUENCE [LARGE SCALE GENOMIC DNA]</scope>
    <source>
        <strain evidence="2 3">MCCC 1A01895</strain>
    </source>
</reference>